<gene>
    <name evidence="1" type="ORF">OESDEN_06765</name>
</gene>
<reference evidence="1 2" key="1">
    <citation type="submission" date="2014-03" db="EMBL/GenBank/DDBJ databases">
        <title>Draft genome of the hookworm Oesophagostomum dentatum.</title>
        <authorList>
            <person name="Mitreva M."/>
        </authorList>
    </citation>
    <scope>NUCLEOTIDE SEQUENCE [LARGE SCALE GENOMIC DNA]</scope>
    <source>
        <strain evidence="1 2">OD-Hann</strain>
    </source>
</reference>
<sequence length="166" mass="19178">MPSDAEVEDVRIRERVPMERREGVLRLCRYDSENDFKIFKHEYLILKMLAKTYTTRCHRIHFPAILGQGSLAELRYLNVGESTGKHKDIIETPKIPRPYFIMESLEPSVETLFKSNKNIFLPVNTSVYVTIGCVKALRLLHMKGFAHRNVQPAYFALRLPCGGLLN</sequence>
<dbReference type="InterPro" id="IPR011009">
    <property type="entry name" value="Kinase-like_dom_sf"/>
</dbReference>
<evidence type="ECO:0000313" key="1">
    <source>
        <dbReference type="EMBL" id="KHJ93325.1"/>
    </source>
</evidence>
<dbReference type="AlphaFoldDB" id="A0A0B1TD87"/>
<keyword evidence="2" id="KW-1185">Reference proteome</keyword>
<feature type="non-terminal residue" evidence="1">
    <location>
        <position position="166"/>
    </location>
</feature>
<protein>
    <recommendedName>
        <fullName evidence="3">Protein kinase domain-containing protein</fullName>
    </recommendedName>
</protein>
<evidence type="ECO:0008006" key="3">
    <source>
        <dbReference type="Google" id="ProtNLM"/>
    </source>
</evidence>
<evidence type="ECO:0000313" key="2">
    <source>
        <dbReference type="Proteomes" id="UP000053660"/>
    </source>
</evidence>
<dbReference type="Gene3D" id="1.10.510.10">
    <property type="entry name" value="Transferase(Phosphotransferase) domain 1"/>
    <property type="match status" value="1"/>
</dbReference>
<dbReference type="OrthoDB" id="5773790at2759"/>
<dbReference type="SUPFAM" id="SSF56112">
    <property type="entry name" value="Protein kinase-like (PK-like)"/>
    <property type="match status" value="1"/>
</dbReference>
<dbReference type="Proteomes" id="UP000053660">
    <property type="component" value="Unassembled WGS sequence"/>
</dbReference>
<dbReference type="EMBL" id="KN550826">
    <property type="protein sequence ID" value="KHJ93325.1"/>
    <property type="molecule type" value="Genomic_DNA"/>
</dbReference>
<name>A0A0B1TD87_OESDE</name>
<proteinExistence type="predicted"/>
<accession>A0A0B1TD87</accession>
<organism evidence="1 2">
    <name type="scientific">Oesophagostomum dentatum</name>
    <name type="common">Nodular worm</name>
    <dbReference type="NCBI Taxonomy" id="61180"/>
    <lineage>
        <taxon>Eukaryota</taxon>
        <taxon>Metazoa</taxon>
        <taxon>Ecdysozoa</taxon>
        <taxon>Nematoda</taxon>
        <taxon>Chromadorea</taxon>
        <taxon>Rhabditida</taxon>
        <taxon>Rhabditina</taxon>
        <taxon>Rhabditomorpha</taxon>
        <taxon>Strongyloidea</taxon>
        <taxon>Strongylidae</taxon>
        <taxon>Oesophagostomum</taxon>
    </lineage>
</organism>